<dbReference type="SUPFAM" id="SSF56935">
    <property type="entry name" value="Porins"/>
    <property type="match status" value="1"/>
</dbReference>
<dbReference type="AlphaFoldDB" id="A0A2N7L5F5"/>
<proteinExistence type="predicted"/>
<comment type="caution">
    <text evidence="6">The sequence shown here is derived from an EMBL/GenBank/DDBJ whole genome shotgun (WGS) entry which is preliminary data.</text>
</comment>
<dbReference type="Gene3D" id="2.40.160.10">
    <property type="entry name" value="Porin"/>
    <property type="match status" value="1"/>
</dbReference>
<reference evidence="7" key="1">
    <citation type="submission" date="2016-07" db="EMBL/GenBank/DDBJ databases">
        <title>Nontailed viruses are major unrecognized killers of bacteria in the ocean.</title>
        <authorList>
            <person name="Kauffman K."/>
            <person name="Hussain F."/>
            <person name="Yang J."/>
            <person name="Arevalo P."/>
            <person name="Brown J."/>
            <person name="Cutler M."/>
            <person name="Kelly L."/>
            <person name="Polz M.F."/>
        </authorList>
    </citation>
    <scope>NUCLEOTIDE SEQUENCE [LARGE SCALE GENOMIC DNA]</scope>
    <source>
        <strain evidence="7">10N.261.45.A10</strain>
    </source>
</reference>
<organism evidence="6 7">
    <name type="scientific">Enterovibrio norvegicus</name>
    <dbReference type="NCBI Taxonomy" id="188144"/>
    <lineage>
        <taxon>Bacteria</taxon>
        <taxon>Pseudomonadati</taxon>
        <taxon>Pseudomonadota</taxon>
        <taxon>Gammaproteobacteria</taxon>
        <taxon>Vibrionales</taxon>
        <taxon>Vibrionaceae</taxon>
        <taxon>Enterovibrio</taxon>
    </lineage>
</organism>
<accession>A0A2N7L5F5</accession>
<gene>
    <name evidence="6" type="ORF">BCT23_05135</name>
</gene>
<sequence>MKKTILALAVPALMAAGAVNAATVYDQDGVTVSIGGAAEVQLIQPYEFGDEDNKLDVRLDDGELNFGVDVKVSDSLTALGFFDFENEDDEGGVVNDELWAGFKGDFGKFTVGRQYTFWDDSGIGEDIELGLEGFDSNEPADGEDVLKYRYEGETVWFGIAHDLDTGDDVSHTDAGVGASFAGVDLALYANDADLSATTDVFAIQVSAVYNVDAFTVGASYTDIDEEINGDTNKAGTGSIVELLAGYGMGDWQYYIGYNFAEMDNDWEGNNVYANATYKMHSNVKTYIEVGYADQDPEPTTGKSDDSTGFLVGMEVKF</sequence>
<evidence type="ECO:0000256" key="1">
    <source>
        <dbReference type="ARBA" id="ARBA00004571"/>
    </source>
</evidence>
<dbReference type="GO" id="GO:0009279">
    <property type="term" value="C:cell outer membrane"/>
    <property type="evidence" value="ECO:0007669"/>
    <property type="project" value="UniProtKB-SubCell"/>
</dbReference>
<dbReference type="Proteomes" id="UP000235387">
    <property type="component" value="Unassembled WGS sequence"/>
</dbReference>
<dbReference type="PANTHER" id="PTHR34501:SF2">
    <property type="entry name" value="OUTER MEMBRANE PORIN F-RELATED"/>
    <property type="match status" value="1"/>
</dbReference>
<comment type="subcellular location">
    <subcellularLocation>
        <location evidence="1">Cell outer membrane</location>
        <topology evidence="1">Multi-pass membrane protein</topology>
    </subcellularLocation>
</comment>
<dbReference type="InterPro" id="IPR023614">
    <property type="entry name" value="Porin_dom_sf"/>
</dbReference>
<keyword evidence="3" id="KW-0472">Membrane</keyword>
<evidence type="ECO:0000256" key="4">
    <source>
        <dbReference type="SAM" id="SignalP"/>
    </source>
</evidence>
<evidence type="ECO:0000256" key="2">
    <source>
        <dbReference type="ARBA" id="ARBA00022729"/>
    </source>
</evidence>
<feature type="chain" id="PRO_5014866579" evidence="4">
    <location>
        <begin position="22"/>
        <end position="317"/>
    </location>
</feature>
<evidence type="ECO:0000313" key="7">
    <source>
        <dbReference type="Proteomes" id="UP000235387"/>
    </source>
</evidence>
<keyword evidence="2 4" id="KW-0732">Signal</keyword>
<dbReference type="InterPro" id="IPR050298">
    <property type="entry name" value="Gram-neg_bact_OMP"/>
</dbReference>
<dbReference type="InterPro" id="IPR033900">
    <property type="entry name" value="Gram_neg_porin_domain"/>
</dbReference>
<feature type="signal peptide" evidence="4">
    <location>
        <begin position="1"/>
        <end position="21"/>
    </location>
</feature>
<dbReference type="Pfam" id="PF13609">
    <property type="entry name" value="Porin_4"/>
    <property type="match status" value="1"/>
</dbReference>
<evidence type="ECO:0000259" key="5">
    <source>
        <dbReference type="Pfam" id="PF13609"/>
    </source>
</evidence>
<dbReference type="GO" id="GO:0015288">
    <property type="term" value="F:porin activity"/>
    <property type="evidence" value="ECO:0007669"/>
    <property type="project" value="InterPro"/>
</dbReference>
<evidence type="ECO:0000313" key="6">
    <source>
        <dbReference type="EMBL" id="PMN88888.1"/>
    </source>
</evidence>
<evidence type="ECO:0000256" key="3">
    <source>
        <dbReference type="ARBA" id="ARBA00023136"/>
    </source>
</evidence>
<dbReference type="EMBL" id="MDAL01000049">
    <property type="protein sequence ID" value="PMN88888.1"/>
    <property type="molecule type" value="Genomic_DNA"/>
</dbReference>
<feature type="domain" description="Porin" evidence="5">
    <location>
        <begin position="7"/>
        <end position="295"/>
    </location>
</feature>
<protein>
    <submittedName>
        <fullName evidence="6">Porin</fullName>
    </submittedName>
</protein>
<dbReference type="PANTHER" id="PTHR34501">
    <property type="entry name" value="PROTEIN YDDL-RELATED"/>
    <property type="match status" value="1"/>
</dbReference>
<dbReference type="RefSeq" id="WP_102391923.1">
    <property type="nucleotide sequence ID" value="NZ_MDAG01000035.1"/>
</dbReference>
<name>A0A2N7L5F5_9GAMM</name>